<keyword evidence="2" id="KW-0862">Zinc</keyword>
<dbReference type="AlphaFoldDB" id="A0AAN6DIP0"/>
<dbReference type="EMBL" id="JAHLVD010000005">
    <property type="protein sequence ID" value="KAG7850100.1"/>
    <property type="molecule type" value="Genomic_DNA"/>
</dbReference>
<dbReference type="GO" id="GO:0000981">
    <property type="term" value="F:DNA-binding transcription factor activity, RNA polymerase II-specific"/>
    <property type="evidence" value="ECO:0007669"/>
    <property type="project" value="InterPro"/>
</dbReference>
<evidence type="ECO:0000313" key="10">
    <source>
        <dbReference type="Proteomes" id="UP001196530"/>
    </source>
</evidence>
<reference evidence="8 11" key="1">
    <citation type="journal article" date="2021" name="G3 (Bethesda)">
        <title>Genomic diversity, chromosomal rearrangements, and interspecies hybridization in the ogataea polymorpha species complex.</title>
        <authorList>
            <person name="Hanson S.J."/>
            <person name="Cinneide E.O."/>
            <person name="Salzberg L.I."/>
            <person name="Wolfe K.H."/>
            <person name="McGowan J."/>
            <person name="Fitzpatrick D.A."/>
            <person name="Matlin K."/>
        </authorList>
    </citation>
    <scope>NUCLEOTIDE SEQUENCE</scope>
    <source>
        <strain evidence="9">51-138</strain>
        <strain evidence="8">61-244</strain>
    </source>
</reference>
<dbReference type="SMART" id="SM00066">
    <property type="entry name" value="GAL4"/>
    <property type="match status" value="1"/>
</dbReference>
<dbReference type="GO" id="GO:0003677">
    <property type="term" value="F:DNA binding"/>
    <property type="evidence" value="ECO:0007669"/>
    <property type="project" value="UniProtKB-KW"/>
</dbReference>
<dbReference type="RefSeq" id="XP_043060811.1">
    <property type="nucleotide sequence ID" value="XM_043201910.1"/>
</dbReference>
<proteinExistence type="predicted"/>
<dbReference type="Gene3D" id="4.10.240.10">
    <property type="entry name" value="Zn(2)-C6 fungal-type DNA-binding domain"/>
    <property type="match status" value="1"/>
</dbReference>
<dbReference type="InterPro" id="IPR036864">
    <property type="entry name" value="Zn2-C6_fun-type_DNA-bd_sf"/>
</dbReference>
<dbReference type="CDD" id="cd00067">
    <property type="entry name" value="GAL4"/>
    <property type="match status" value="1"/>
</dbReference>
<dbReference type="GeneID" id="66125585"/>
<sequence>MQVPGRPAMSDFKKRRRSARACLVCRERKVKCDVTLTYPEKCSNCVHFDIDCLLPEPKKRSSEKVDKLKSDSKFLKSTKMPEIPKFIGKDPRTELPELYARRLDPNRMLHRDITSSAIDEYYGPATFLHMALKEYMDEKKRSEYLQLFHLNKVEYNYLDGLGCFHIPDEQLFENYIDSYFQVLHPQLPVINKQQFLEDYLTLKNPQSLLLLQSVLFAGSRVYGDPNWTDEERAHQEKISMLLNRRAKALFEHHVETEPIPLLQSMMVFGNYWDSHVGNTKNGIFLNTIKLAASTALCIGLNRNFDQRPELTIMEKNLYKRIWWAIFIRDTYSSFTFARPFSIDLSECEVPWPTKQTLVDSKDGSFGYEFDTSDLDKDFFLHKLALAKVTRSIMDNQNLISKITEKSASTYSLLEECDMLLYEWIQKLPDTLKLDVRDKNSPPNFYAACLALEYHTVLLFIHRNNIVSSSRPERASENLDTLPSWSVSFKAAYTVMLIGEYLTKHQLLEKYNGMIIYSMWSAGTMMVYHLYNKDPKISEIAHRSILSCINVLAETKKKWPMADFVMFSLKMFLTDKSRRQMLIRGILNTVNKEVNLERRSLYTSVILDESLRRYEPDDRRCYAAPLVSAERGTLREPLSVPPVAQSPSRRKPVLLNEGTQAVSPAGILEPSLTELIDENWLPSFDVSGFPDVSGATTPDNLAMSNLVGDLFGVFGGSEYGF</sequence>
<keyword evidence="6" id="KW-0539">Nucleus</keyword>
<evidence type="ECO:0000256" key="1">
    <source>
        <dbReference type="ARBA" id="ARBA00022723"/>
    </source>
</evidence>
<gene>
    <name evidence="8" type="ORF">KL928_001534</name>
    <name evidence="9" type="ORF">KL940_002468</name>
</gene>
<dbReference type="CDD" id="cd12148">
    <property type="entry name" value="fungal_TF_MHR"/>
    <property type="match status" value="1"/>
</dbReference>
<dbReference type="Pfam" id="PF04082">
    <property type="entry name" value="Fungal_trans"/>
    <property type="match status" value="1"/>
</dbReference>
<evidence type="ECO:0000256" key="2">
    <source>
        <dbReference type="ARBA" id="ARBA00022833"/>
    </source>
</evidence>
<dbReference type="Proteomes" id="UP001196530">
    <property type="component" value="Unassembled WGS sequence"/>
</dbReference>
<dbReference type="GO" id="GO:0008270">
    <property type="term" value="F:zinc ion binding"/>
    <property type="evidence" value="ECO:0007669"/>
    <property type="project" value="InterPro"/>
</dbReference>
<evidence type="ECO:0000313" key="9">
    <source>
        <dbReference type="EMBL" id="KAG7850100.1"/>
    </source>
</evidence>
<comment type="caution">
    <text evidence="8">The sequence shown here is derived from an EMBL/GenBank/DDBJ whole genome shotgun (WGS) entry which is preliminary data.</text>
</comment>
<keyword evidence="5" id="KW-0804">Transcription</keyword>
<evidence type="ECO:0000256" key="5">
    <source>
        <dbReference type="ARBA" id="ARBA00023163"/>
    </source>
</evidence>
<dbReference type="SUPFAM" id="SSF57701">
    <property type="entry name" value="Zn2/Cys6 DNA-binding domain"/>
    <property type="match status" value="1"/>
</dbReference>
<dbReference type="GO" id="GO:0006351">
    <property type="term" value="P:DNA-templated transcription"/>
    <property type="evidence" value="ECO:0007669"/>
    <property type="project" value="InterPro"/>
</dbReference>
<dbReference type="PANTHER" id="PTHR47171:SF3">
    <property type="entry name" value="FARA-RELATED"/>
    <property type="match status" value="1"/>
</dbReference>
<evidence type="ECO:0000313" key="8">
    <source>
        <dbReference type="EMBL" id="KAG7820097.1"/>
    </source>
</evidence>
<dbReference type="PANTHER" id="PTHR47171">
    <property type="entry name" value="FARA-RELATED"/>
    <property type="match status" value="1"/>
</dbReference>
<evidence type="ECO:0000259" key="7">
    <source>
        <dbReference type="PROSITE" id="PS50048"/>
    </source>
</evidence>
<name>A0AAN6DIP0_PICAN</name>
<keyword evidence="11" id="KW-1185">Reference proteome</keyword>
<organism evidence="8 10">
    <name type="scientific">Pichia angusta</name>
    <name type="common">Yeast</name>
    <name type="synonym">Hansenula polymorpha</name>
    <dbReference type="NCBI Taxonomy" id="870730"/>
    <lineage>
        <taxon>Eukaryota</taxon>
        <taxon>Fungi</taxon>
        <taxon>Dikarya</taxon>
        <taxon>Ascomycota</taxon>
        <taxon>Saccharomycotina</taxon>
        <taxon>Pichiomycetes</taxon>
        <taxon>Pichiales</taxon>
        <taxon>Pichiaceae</taxon>
        <taxon>Ogataea</taxon>
    </lineage>
</organism>
<dbReference type="InterPro" id="IPR007219">
    <property type="entry name" value="XnlR_reg_dom"/>
</dbReference>
<keyword evidence="1" id="KW-0479">Metal-binding</keyword>
<evidence type="ECO:0000256" key="3">
    <source>
        <dbReference type="ARBA" id="ARBA00023015"/>
    </source>
</evidence>
<dbReference type="Pfam" id="PF00172">
    <property type="entry name" value="Zn_clus"/>
    <property type="match status" value="1"/>
</dbReference>
<dbReference type="InterPro" id="IPR052073">
    <property type="entry name" value="Amide_Lactam_Regulators"/>
</dbReference>
<dbReference type="Proteomes" id="UP001197328">
    <property type="component" value="Unassembled WGS sequence"/>
</dbReference>
<dbReference type="SMART" id="SM00906">
    <property type="entry name" value="Fungal_trans"/>
    <property type="match status" value="1"/>
</dbReference>
<protein>
    <recommendedName>
        <fullName evidence="7">Zn(2)-C6 fungal-type domain-containing protein</fullName>
    </recommendedName>
</protein>
<dbReference type="InterPro" id="IPR001138">
    <property type="entry name" value="Zn2Cys6_DnaBD"/>
</dbReference>
<keyword evidence="3" id="KW-0805">Transcription regulation</keyword>
<dbReference type="EMBL" id="JAHLUX010000003">
    <property type="protein sequence ID" value="KAG7820097.1"/>
    <property type="molecule type" value="Genomic_DNA"/>
</dbReference>
<accession>A0AAN6DIP0</accession>
<dbReference type="PROSITE" id="PS00463">
    <property type="entry name" value="ZN2_CY6_FUNGAL_1"/>
    <property type="match status" value="1"/>
</dbReference>
<evidence type="ECO:0000313" key="11">
    <source>
        <dbReference type="Proteomes" id="UP001197328"/>
    </source>
</evidence>
<keyword evidence="4" id="KW-0238">DNA-binding</keyword>
<dbReference type="PROSITE" id="PS50048">
    <property type="entry name" value="ZN2_CY6_FUNGAL_2"/>
    <property type="match status" value="1"/>
</dbReference>
<evidence type="ECO:0000256" key="6">
    <source>
        <dbReference type="ARBA" id="ARBA00023242"/>
    </source>
</evidence>
<evidence type="ECO:0000256" key="4">
    <source>
        <dbReference type="ARBA" id="ARBA00023125"/>
    </source>
</evidence>
<feature type="domain" description="Zn(2)-C6 fungal-type" evidence="7">
    <location>
        <begin position="21"/>
        <end position="54"/>
    </location>
</feature>